<dbReference type="InterPro" id="IPR036259">
    <property type="entry name" value="MFS_trans_sf"/>
</dbReference>
<dbReference type="GO" id="GO:0006820">
    <property type="term" value="P:monoatomic anion transport"/>
    <property type="evidence" value="ECO:0007669"/>
    <property type="project" value="TreeGrafter"/>
</dbReference>
<evidence type="ECO:0000256" key="5">
    <source>
        <dbReference type="SAM" id="Phobius"/>
    </source>
</evidence>
<keyword evidence="4 5" id="KW-0472">Membrane</keyword>
<dbReference type="InterPro" id="IPR050382">
    <property type="entry name" value="MFS_Na/Anion_cotransporter"/>
</dbReference>
<organism evidence="8">
    <name type="scientific">Strongyloides stercoralis</name>
    <name type="common">Threadworm</name>
    <dbReference type="NCBI Taxonomy" id="6248"/>
    <lineage>
        <taxon>Eukaryota</taxon>
        <taxon>Metazoa</taxon>
        <taxon>Ecdysozoa</taxon>
        <taxon>Nematoda</taxon>
        <taxon>Chromadorea</taxon>
        <taxon>Rhabditida</taxon>
        <taxon>Tylenchina</taxon>
        <taxon>Panagrolaimomorpha</taxon>
        <taxon>Strongyloidoidea</taxon>
        <taxon>Strongyloididae</taxon>
        <taxon>Strongyloides</taxon>
    </lineage>
</organism>
<feature type="transmembrane region" description="Helical" evidence="5">
    <location>
        <begin position="397"/>
        <end position="418"/>
    </location>
</feature>
<dbReference type="InterPro" id="IPR011701">
    <property type="entry name" value="MFS"/>
</dbReference>
<feature type="transmembrane region" description="Helical" evidence="5">
    <location>
        <begin position="538"/>
        <end position="559"/>
    </location>
</feature>
<dbReference type="GO" id="GO:0022857">
    <property type="term" value="F:transmembrane transporter activity"/>
    <property type="evidence" value="ECO:0007669"/>
    <property type="project" value="InterPro"/>
</dbReference>
<keyword evidence="2 5" id="KW-0812">Transmembrane</keyword>
<feature type="transmembrane region" description="Helical" evidence="5">
    <location>
        <begin position="202"/>
        <end position="220"/>
    </location>
</feature>
<dbReference type="GO" id="GO:0016020">
    <property type="term" value="C:membrane"/>
    <property type="evidence" value="ECO:0007669"/>
    <property type="project" value="UniProtKB-SubCell"/>
</dbReference>
<proteinExistence type="predicted"/>
<dbReference type="PANTHER" id="PTHR11662">
    <property type="entry name" value="SOLUTE CARRIER FAMILY 17"/>
    <property type="match status" value="1"/>
</dbReference>
<evidence type="ECO:0000259" key="6">
    <source>
        <dbReference type="PROSITE" id="PS50850"/>
    </source>
</evidence>
<dbReference type="SUPFAM" id="SSF103473">
    <property type="entry name" value="MFS general substrate transporter"/>
    <property type="match status" value="1"/>
</dbReference>
<name>A0A0K0DYN2_STRER</name>
<evidence type="ECO:0000256" key="4">
    <source>
        <dbReference type="ARBA" id="ARBA00023136"/>
    </source>
</evidence>
<feature type="transmembrane region" description="Helical" evidence="5">
    <location>
        <begin position="500"/>
        <end position="518"/>
    </location>
</feature>
<dbReference type="STRING" id="6248.A0A0K0DYN2"/>
<dbReference type="WBParaSite" id="TCONS_00009161.p1">
    <property type="protein sequence ID" value="TCONS_00009161.p1"/>
    <property type="gene ID" value="XLOC_007004"/>
</dbReference>
<evidence type="ECO:0000313" key="9">
    <source>
        <dbReference type="WBParaSite" id="TCONS_00009161.p1"/>
    </source>
</evidence>
<keyword evidence="3 5" id="KW-1133">Transmembrane helix</keyword>
<evidence type="ECO:0000256" key="3">
    <source>
        <dbReference type="ARBA" id="ARBA00022989"/>
    </source>
</evidence>
<accession>A0A0K0DYN2</accession>
<evidence type="ECO:0000256" key="1">
    <source>
        <dbReference type="ARBA" id="ARBA00004141"/>
    </source>
</evidence>
<dbReference type="FunFam" id="1.20.1250.20:FF:000532">
    <property type="entry name" value="SLC (SoLute Carrier) homolog"/>
    <property type="match status" value="1"/>
</dbReference>
<keyword evidence="7" id="KW-1185">Reference proteome</keyword>
<dbReference type="Gene3D" id="1.20.1250.20">
    <property type="entry name" value="MFS general substrate transporter like domains"/>
    <property type="match status" value="2"/>
</dbReference>
<reference evidence="8" key="1">
    <citation type="submission" date="2015-08" db="UniProtKB">
        <authorList>
            <consortium name="WormBaseParasite"/>
        </authorList>
    </citation>
    <scope>IDENTIFICATION</scope>
</reference>
<feature type="transmembrane region" description="Helical" evidence="5">
    <location>
        <begin position="439"/>
        <end position="459"/>
    </location>
</feature>
<sequence>MTLKKQMNDNEKHSKKIFPSTRFLMAILLCACFISLSVSTSNISVSIVCMVKQSTNITKDDLIKEVSRIRRNLNDTEIEFFDEYFNLEINNNGTENEIISFGNSTFELTSCSADKIKKRAFEIGELLEDKRKDWYDYSDKFDITNQEIDISLDENVKIESCSENNLLLWTSTDQGIVFAAQNAGSLLMLITGTQADRLNSKWCIVIALILLIISNIIIPLLAGTSFLLVVLARVFTGFSDSFLQPSANSMITRWFPPKERPFVIGLVTGGRQIGTLLILPLAGFLCTRKDILNGWPSIFYFSSLIGALVLICWLILSADKPSKHFCISKFEQTFIEERLVEENMGKRKDRKKVPWKHILTSKPLWAGVAALICHEYPLVIMLQLLPKYINDILKLSTTANGIVSALPIAVLFISKTLASSLSSMISSRKKGRFLVSRTTLAKIFNFIASLGLGISIAFVPIMSSTENQTGAIVLLCCATFFAGIHSPGVILALVQIAPAYSAFVTGLAFGFVAIFGIINKVLSNFIVQNGSISEWTIVFEISAVVAILPVFFFTIWGSADRQPWASQKFAKSDTDSNITTVSKISTSSLKNCKINPKIVVKPPPIEIPKSISSIILEDERNNETKNKNISAILLPATPSSRLPSCNIDVYLGDTPQGTPKIIINDEEDNETFHKV</sequence>
<feature type="transmembrane region" description="Helical" evidence="5">
    <location>
        <begin position="364"/>
        <end position="385"/>
    </location>
</feature>
<comment type="subcellular location">
    <subcellularLocation>
        <location evidence="1">Membrane</location>
        <topology evidence="1">Multi-pass membrane protein</topology>
    </subcellularLocation>
</comment>
<feature type="transmembrane region" description="Helical" evidence="5">
    <location>
        <begin position="471"/>
        <end position="493"/>
    </location>
</feature>
<dbReference type="InterPro" id="IPR020846">
    <property type="entry name" value="MFS_dom"/>
</dbReference>
<dbReference type="WBParaSite" id="SSTP_0000234900.1">
    <property type="protein sequence ID" value="SSTP_0000234900.1"/>
    <property type="gene ID" value="SSTP_0000234900"/>
</dbReference>
<dbReference type="Pfam" id="PF07690">
    <property type="entry name" value="MFS_1"/>
    <property type="match status" value="1"/>
</dbReference>
<evidence type="ECO:0000313" key="7">
    <source>
        <dbReference type="Proteomes" id="UP000035681"/>
    </source>
</evidence>
<dbReference type="PANTHER" id="PTHR11662:SF314">
    <property type="entry name" value="MAJOR FACILITATOR SUPERFAMILY (MFS) PROFILE DOMAIN-CONTAINING PROTEIN"/>
    <property type="match status" value="1"/>
</dbReference>
<dbReference type="Proteomes" id="UP000035681">
    <property type="component" value="Unplaced"/>
</dbReference>
<feature type="transmembrane region" description="Helical" evidence="5">
    <location>
        <begin position="297"/>
        <end position="316"/>
    </location>
</feature>
<protein>
    <submittedName>
        <fullName evidence="8 9">MFS domain-containing protein</fullName>
    </submittedName>
</protein>
<dbReference type="PROSITE" id="PS50850">
    <property type="entry name" value="MFS"/>
    <property type="match status" value="1"/>
</dbReference>
<dbReference type="AlphaFoldDB" id="A0A0K0DYN2"/>
<evidence type="ECO:0000313" key="8">
    <source>
        <dbReference type="WBParaSite" id="SSTP_0000234900.1"/>
    </source>
</evidence>
<evidence type="ECO:0000256" key="2">
    <source>
        <dbReference type="ARBA" id="ARBA00022692"/>
    </source>
</evidence>
<feature type="domain" description="Major facilitator superfamily (MFS) profile" evidence="6">
    <location>
        <begin position="117"/>
        <end position="561"/>
    </location>
</feature>